<name>A0A8J7YXQ7_9ARCH</name>
<evidence type="ECO:0000256" key="1">
    <source>
        <dbReference type="ARBA" id="ARBA00012418"/>
    </source>
</evidence>
<evidence type="ECO:0000256" key="2">
    <source>
        <dbReference type="ARBA" id="ARBA00022478"/>
    </source>
</evidence>
<evidence type="ECO:0000313" key="11">
    <source>
        <dbReference type="Proteomes" id="UP000768163"/>
    </source>
</evidence>
<gene>
    <name evidence="10" type="ORF">GW779_02790</name>
    <name evidence="9" type="ORF">GW910_05350</name>
</gene>
<dbReference type="SUPFAM" id="SSF64484">
    <property type="entry name" value="beta and beta-prime subunits of DNA dependent RNA-polymerase"/>
    <property type="match status" value="1"/>
</dbReference>
<evidence type="ECO:0000313" key="10">
    <source>
        <dbReference type="EMBL" id="NCS91335.1"/>
    </source>
</evidence>
<dbReference type="GO" id="GO:0000428">
    <property type="term" value="C:DNA-directed RNA polymerase complex"/>
    <property type="evidence" value="ECO:0007669"/>
    <property type="project" value="UniProtKB-KW"/>
</dbReference>
<feature type="compositionally biased region" description="Basic and acidic residues" evidence="7">
    <location>
        <begin position="7"/>
        <end position="20"/>
    </location>
</feature>
<evidence type="ECO:0000259" key="8">
    <source>
        <dbReference type="Pfam" id="PF04998"/>
    </source>
</evidence>
<dbReference type="Gene3D" id="1.10.150.390">
    <property type="match status" value="1"/>
</dbReference>
<evidence type="ECO:0000256" key="7">
    <source>
        <dbReference type="SAM" id="MobiDB-lite"/>
    </source>
</evidence>
<comment type="catalytic activity">
    <reaction evidence="6">
        <text>RNA(n) + a ribonucleoside 5'-triphosphate = RNA(n+1) + diphosphate</text>
        <dbReference type="Rhea" id="RHEA:21248"/>
        <dbReference type="Rhea" id="RHEA-COMP:14527"/>
        <dbReference type="Rhea" id="RHEA-COMP:17342"/>
        <dbReference type="ChEBI" id="CHEBI:33019"/>
        <dbReference type="ChEBI" id="CHEBI:61557"/>
        <dbReference type="ChEBI" id="CHEBI:140395"/>
        <dbReference type="EC" id="2.7.7.6"/>
    </reaction>
</comment>
<dbReference type="PANTHER" id="PTHR19376:SF32">
    <property type="entry name" value="DNA-DIRECTED RNA POLYMERASE III SUBUNIT RPC1"/>
    <property type="match status" value="1"/>
</dbReference>
<evidence type="ECO:0000256" key="6">
    <source>
        <dbReference type="ARBA" id="ARBA00048552"/>
    </source>
</evidence>
<accession>A0A8J7YXQ7</accession>
<reference evidence="9" key="1">
    <citation type="submission" date="2019-11" db="EMBL/GenBank/DDBJ databases">
        <title>Lipid analysis of CO2-rich subsurface aquifers suggests an autotrophy-based deep biosphere with lysolipids enriched in CPR bacteria.</title>
        <authorList>
            <person name="Probst A.J."/>
            <person name="Elling F.J."/>
            <person name="Castelle C.J."/>
            <person name="Zhu Q."/>
            <person name="Elvert M."/>
            <person name="Birarda G."/>
            <person name="Holman H.-Y."/>
            <person name="Lane K.R."/>
            <person name="Ladd B."/>
            <person name="Ryan M.C."/>
            <person name="Woyke T."/>
            <person name="Hinrichs K.-U."/>
            <person name="Banfield J.F."/>
        </authorList>
    </citation>
    <scope>NUCLEOTIDE SEQUENCE</scope>
    <source>
        <strain evidence="9">CG_2015-01_33_1645</strain>
        <strain evidence="10">CG_2015-04_33_537</strain>
    </source>
</reference>
<dbReference type="GO" id="GO:0006351">
    <property type="term" value="P:DNA-templated transcription"/>
    <property type="evidence" value="ECO:0007669"/>
    <property type="project" value="InterPro"/>
</dbReference>
<evidence type="ECO:0000313" key="9">
    <source>
        <dbReference type="EMBL" id="NCN65468.1"/>
    </source>
</evidence>
<dbReference type="Proteomes" id="UP000738826">
    <property type="component" value="Unassembled WGS sequence"/>
</dbReference>
<dbReference type="Proteomes" id="UP000768163">
    <property type="component" value="Unassembled WGS sequence"/>
</dbReference>
<dbReference type="Pfam" id="PF04998">
    <property type="entry name" value="RNA_pol_Rpb1_5"/>
    <property type="match status" value="1"/>
</dbReference>
<dbReference type="InterPro" id="IPR045867">
    <property type="entry name" value="DNA-dir_RpoC_beta_prime"/>
</dbReference>
<feature type="region of interest" description="Disordered" evidence="7">
    <location>
        <begin position="1"/>
        <end position="28"/>
    </location>
</feature>
<organism evidence="9 11">
    <name type="scientific">Candidatus Altarchaeum hamiconexum</name>
    <dbReference type="NCBI Taxonomy" id="1803513"/>
    <lineage>
        <taxon>Archaea</taxon>
        <taxon>Candidatus Altarchaeota</taxon>
        <taxon>Candidatus Altiarchaeia</taxon>
        <taxon>Candidatus Altarchaeales</taxon>
        <taxon>Candidatus Altarchaeaceae</taxon>
        <taxon>Candidatus Altarchaeum</taxon>
    </lineage>
</organism>
<keyword evidence="3 9" id="KW-0808">Transferase</keyword>
<dbReference type="EMBL" id="JAACVF010000145">
    <property type="protein sequence ID" value="NCN65468.1"/>
    <property type="molecule type" value="Genomic_DNA"/>
</dbReference>
<dbReference type="EC" id="2.7.7.6" evidence="1"/>
<keyword evidence="4 9" id="KW-0548">Nucleotidyltransferase</keyword>
<keyword evidence="2 9" id="KW-0240">DNA-directed RNA polymerase</keyword>
<evidence type="ECO:0000256" key="5">
    <source>
        <dbReference type="ARBA" id="ARBA00023163"/>
    </source>
</evidence>
<dbReference type="PANTHER" id="PTHR19376">
    <property type="entry name" value="DNA-DIRECTED RNA POLYMERASE"/>
    <property type="match status" value="1"/>
</dbReference>
<proteinExistence type="predicted"/>
<evidence type="ECO:0000256" key="4">
    <source>
        <dbReference type="ARBA" id="ARBA00022695"/>
    </source>
</evidence>
<dbReference type="InterPro" id="IPR007081">
    <property type="entry name" value="RNA_pol_Rpb1_5"/>
</dbReference>
<dbReference type="EMBL" id="JAACQH010000048">
    <property type="protein sequence ID" value="NCS91335.1"/>
    <property type="molecule type" value="Genomic_DNA"/>
</dbReference>
<sequence>MKNKAKKGAEAGDIPKDNMENKTGSEINHNDEIRYDDALVVVGEPVGIIAAQSIGEPGTQMTLRTFHYAGVVELAVPLGLPALMEIVDARREPKYPMMIIHLKKKYARDINKAYEVVEKLKEKNLIDVCYMHADKDKKVIKVKAKEGVEFGNEIIKDVLNSAKRGKKGIKVDDDGYFIVKTSSEKSFNDRINKLNLKKIGGVRGLKKVYVSEYRGEYVIVTSGVNLRGVLDNEIDEIDKFRIETNDIFQISKCLGIEAARNAIVDGMKKVMIEQKIDVDYRHLMLVADTMTFSGEIEGIGRAGIVSEKLSVLAKASYEETEKHLLNAAITKENDPVNGIVESIIIGQVIPLGTGNVEVAYSHKSKK</sequence>
<evidence type="ECO:0000256" key="3">
    <source>
        <dbReference type="ARBA" id="ARBA00022679"/>
    </source>
</evidence>
<dbReference type="AlphaFoldDB" id="A0A8J7YXQ7"/>
<dbReference type="GO" id="GO:0003677">
    <property type="term" value="F:DNA binding"/>
    <property type="evidence" value="ECO:0007669"/>
    <property type="project" value="InterPro"/>
</dbReference>
<comment type="caution">
    <text evidence="9">The sequence shown here is derived from an EMBL/GenBank/DDBJ whole genome shotgun (WGS) entry which is preliminary data.</text>
</comment>
<dbReference type="GO" id="GO:0003899">
    <property type="term" value="F:DNA-directed RNA polymerase activity"/>
    <property type="evidence" value="ECO:0007669"/>
    <property type="project" value="UniProtKB-EC"/>
</dbReference>
<feature type="domain" description="RNA polymerase Rpb1" evidence="8">
    <location>
        <begin position="23"/>
        <end position="311"/>
    </location>
</feature>
<protein>
    <recommendedName>
        <fullName evidence="1">DNA-directed RNA polymerase</fullName>
        <ecNumber evidence="1">2.7.7.6</ecNumber>
    </recommendedName>
</protein>
<keyword evidence="5" id="KW-0804">Transcription</keyword>